<dbReference type="Proteomes" id="UP000095149">
    <property type="component" value="Unassembled WGS sequence"/>
</dbReference>
<dbReference type="OrthoDB" id="10322234at2759"/>
<proteinExistence type="predicted"/>
<sequence length="358" mass="39296">MSSATTTALPLLPPEIQAAIFDLLLDLGDKHTLATIARTSQYHLSLVLPRLYESIELSATNAALLFGDTGDVGRMAQGLDEMRRKQSLLSLVHRVTFLDLAALDLCMTVQPAYELARIFSVTPYHPRPPRPEEAPLSRYLFPNITLENPSSTLIFSQPFLSALQRHPGPYLVRGTPTHPLFHLAPSSGGHPHLTFHLPPQPKPILNAFICDMLCAYKSRATTIVGVERDMSWDLGHSEVGVFELGMKDVVGKSEEEKEDDTVHSICEHIHLHPRLQGVLLLPSPSTPLSLSPEHEHEHDSCARIEEAVKKQAAVGGRFFVRPSREGGIVGASVSGRRSPLIPSASSSTKDSDTEDVIR</sequence>
<name>A0A1E3JHC9_9TREE</name>
<dbReference type="EMBL" id="MEKH01000012">
    <property type="protein sequence ID" value="ODN99331.1"/>
    <property type="molecule type" value="Genomic_DNA"/>
</dbReference>
<accession>A0A1E3JHC9</accession>
<feature type="region of interest" description="Disordered" evidence="1">
    <location>
        <begin position="329"/>
        <end position="358"/>
    </location>
</feature>
<protein>
    <submittedName>
        <fullName evidence="2">Uncharacterized protein</fullName>
    </submittedName>
</protein>
<evidence type="ECO:0000256" key="1">
    <source>
        <dbReference type="SAM" id="MobiDB-lite"/>
    </source>
</evidence>
<comment type="caution">
    <text evidence="2">The sequence shown here is derived from an EMBL/GenBank/DDBJ whole genome shotgun (WGS) entry which is preliminary data.</text>
</comment>
<gene>
    <name evidence="2" type="ORF">I350_07502</name>
</gene>
<evidence type="ECO:0000313" key="2">
    <source>
        <dbReference type="EMBL" id="ODN99331.1"/>
    </source>
</evidence>
<feature type="compositionally biased region" description="Basic and acidic residues" evidence="1">
    <location>
        <begin position="349"/>
        <end position="358"/>
    </location>
</feature>
<reference evidence="2 3" key="1">
    <citation type="submission" date="2016-06" db="EMBL/GenBank/DDBJ databases">
        <title>Evolution of pathogenesis and genome organization in the Tremellales.</title>
        <authorList>
            <person name="Cuomo C."/>
            <person name="Litvintseva A."/>
            <person name="Heitman J."/>
            <person name="Chen Y."/>
            <person name="Sun S."/>
            <person name="Springer D."/>
            <person name="Dromer F."/>
            <person name="Young S."/>
            <person name="Zeng Q."/>
            <person name="Chapman S."/>
            <person name="Gujja S."/>
            <person name="Saif S."/>
            <person name="Birren B."/>
        </authorList>
    </citation>
    <scope>NUCLEOTIDE SEQUENCE [LARGE SCALE GENOMIC DNA]</scope>
    <source>
        <strain evidence="2 3">CBS 6273</strain>
    </source>
</reference>
<evidence type="ECO:0000313" key="3">
    <source>
        <dbReference type="Proteomes" id="UP000095149"/>
    </source>
</evidence>
<organism evidence="2 3">
    <name type="scientific">Cryptococcus amylolentus CBS 6273</name>
    <dbReference type="NCBI Taxonomy" id="1296118"/>
    <lineage>
        <taxon>Eukaryota</taxon>
        <taxon>Fungi</taxon>
        <taxon>Dikarya</taxon>
        <taxon>Basidiomycota</taxon>
        <taxon>Agaricomycotina</taxon>
        <taxon>Tremellomycetes</taxon>
        <taxon>Tremellales</taxon>
        <taxon>Cryptococcaceae</taxon>
        <taxon>Cryptococcus</taxon>
    </lineage>
</organism>
<dbReference type="AlphaFoldDB" id="A0A1E3JHC9"/>